<sequence length="103" mass="11649">MAFIGGAVRKNGTGEFVCRSCRITEDIPRIVVEQFDMMDMGNSPDPPRFNCEKCVGEILPLYYTSLHGITYKNQELKSSHRYDNGYNKSVHEIILTTDVLSSV</sequence>
<dbReference type="EMBL" id="BJYE01000022">
    <property type="protein sequence ID" value="GEN57301.1"/>
    <property type="molecule type" value="Genomic_DNA"/>
</dbReference>
<protein>
    <submittedName>
        <fullName evidence="1">Uncharacterized protein</fullName>
    </submittedName>
</protein>
<dbReference type="STRING" id="442899.SAMN05720591_101199"/>
<proteinExistence type="predicted"/>
<dbReference type="Proteomes" id="UP000321400">
    <property type="component" value="Unassembled WGS sequence"/>
</dbReference>
<keyword evidence="2" id="KW-1185">Reference proteome</keyword>
<evidence type="ECO:0000313" key="1">
    <source>
        <dbReference type="EMBL" id="GEN57301.1"/>
    </source>
</evidence>
<comment type="caution">
    <text evidence="1">The sequence shown here is derived from an EMBL/GenBank/DDBJ whole genome shotgun (WGS) entry which is preliminary data.</text>
</comment>
<gene>
    <name evidence="1" type="ORF">HAL01_17650</name>
</gene>
<accession>A0A511X306</accession>
<evidence type="ECO:0000313" key="2">
    <source>
        <dbReference type="Proteomes" id="UP000321400"/>
    </source>
</evidence>
<reference evidence="1 2" key="1">
    <citation type="submission" date="2019-07" db="EMBL/GenBank/DDBJ databases">
        <title>Whole genome shotgun sequence of Halolactibacillus alkaliphilus NBRC 103919.</title>
        <authorList>
            <person name="Hosoyama A."/>
            <person name="Uohara A."/>
            <person name="Ohji S."/>
            <person name="Ichikawa N."/>
        </authorList>
    </citation>
    <scope>NUCLEOTIDE SEQUENCE [LARGE SCALE GENOMIC DNA]</scope>
    <source>
        <strain evidence="1 2">NBRC 103919</strain>
    </source>
</reference>
<name>A0A511X306_9BACI</name>
<organism evidence="1 2">
    <name type="scientific">Halolactibacillus alkaliphilus</name>
    <dbReference type="NCBI Taxonomy" id="442899"/>
    <lineage>
        <taxon>Bacteria</taxon>
        <taxon>Bacillati</taxon>
        <taxon>Bacillota</taxon>
        <taxon>Bacilli</taxon>
        <taxon>Bacillales</taxon>
        <taxon>Bacillaceae</taxon>
        <taxon>Halolactibacillus</taxon>
    </lineage>
</organism>
<dbReference type="AlphaFoldDB" id="A0A511X306"/>